<sequence>LPGDARVVVCSPLTDDAAAAAVRRLTAHGHRVAVVSPDPTAGAAADGDPHERFASAERDRRLAALRGRGLAVADLEFDADPVAALRGWAP</sequence>
<gene>
    <name evidence="1" type="ORF">K933_13451</name>
</gene>
<reference evidence="1 2" key="1">
    <citation type="journal article" date="2013" name="Genome Announc.">
        <title>Draft Genome Sequence of 'Candidatus Halobonum tyrrellensis' Strain G22, Isolated from the Hypersaline Waters of Lake Tyrrell, Australia.</title>
        <authorList>
            <person name="Ugalde J.A."/>
            <person name="Narasingarao P."/>
            <person name="Kuo S."/>
            <person name="Podell S."/>
            <person name="Allen E.E."/>
        </authorList>
    </citation>
    <scope>NUCLEOTIDE SEQUENCE [LARGE SCALE GENOMIC DNA]</scope>
    <source>
        <strain evidence="1 2">G22</strain>
    </source>
</reference>
<proteinExistence type="predicted"/>
<evidence type="ECO:0000313" key="2">
    <source>
        <dbReference type="Proteomes" id="UP000017840"/>
    </source>
</evidence>
<dbReference type="eggNOG" id="arCOG02742">
    <property type="taxonomic scope" value="Archaea"/>
</dbReference>
<organism evidence="1 2">
    <name type="scientific">Candidatus Halobonum tyrrellensis G22</name>
    <dbReference type="NCBI Taxonomy" id="1324957"/>
    <lineage>
        <taxon>Archaea</taxon>
        <taxon>Methanobacteriati</taxon>
        <taxon>Methanobacteriota</taxon>
        <taxon>Stenosarchaea group</taxon>
        <taxon>Halobacteria</taxon>
        <taxon>Halobacteriales</taxon>
        <taxon>Haloferacaceae</taxon>
        <taxon>Candidatus Halobonum</taxon>
    </lineage>
</organism>
<name>V4GR01_9EURY</name>
<keyword evidence="2" id="KW-1185">Reference proteome</keyword>
<accession>V4GR01</accession>
<feature type="non-terminal residue" evidence="1">
    <location>
        <position position="1"/>
    </location>
</feature>
<dbReference type="EMBL" id="ASGZ01000057">
    <property type="protein sequence ID" value="ESP87481.1"/>
    <property type="molecule type" value="Genomic_DNA"/>
</dbReference>
<evidence type="ECO:0000313" key="1">
    <source>
        <dbReference type="EMBL" id="ESP87481.1"/>
    </source>
</evidence>
<comment type="caution">
    <text evidence="1">The sequence shown here is derived from an EMBL/GenBank/DDBJ whole genome shotgun (WGS) entry which is preliminary data.</text>
</comment>
<protein>
    <submittedName>
        <fullName evidence="1">Uncharacterized protein</fullName>
    </submittedName>
</protein>
<dbReference type="Proteomes" id="UP000017840">
    <property type="component" value="Unassembled WGS sequence"/>
</dbReference>
<dbReference type="AlphaFoldDB" id="V4GR01"/>